<feature type="compositionally biased region" description="Low complexity" evidence="1">
    <location>
        <begin position="39"/>
        <end position="57"/>
    </location>
</feature>
<feature type="domain" description="Mitochondrial adapter protein MCP1 transmembrane" evidence="3">
    <location>
        <begin position="188"/>
        <end position="298"/>
    </location>
</feature>
<organism evidence="4 5">
    <name type="scientific">Exophiala spinifera</name>
    <dbReference type="NCBI Taxonomy" id="91928"/>
    <lineage>
        <taxon>Eukaryota</taxon>
        <taxon>Fungi</taxon>
        <taxon>Dikarya</taxon>
        <taxon>Ascomycota</taxon>
        <taxon>Pezizomycotina</taxon>
        <taxon>Eurotiomycetes</taxon>
        <taxon>Chaetothyriomycetidae</taxon>
        <taxon>Chaetothyriales</taxon>
        <taxon>Herpotrichiellaceae</taxon>
        <taxon>Exophiala</taxon>
    </lineage>
</organism>
<feature type="transmembrane region" description="Helical" evidence="2">
    <location>
        <begin position="225"/>
        <end position="243"/>
    </location>
</feature>
<dbReference type="HOGENOM" id="CLU_060790_0_0_1"/>
<dbReference type="InterPro" id="IPR034804">
    <property type="entry name" value="SQR/QFR_C/D"/>
</dbReference>
<evidence type="ECO:0000256" key="2">
    <source>
        <dbReference type="SAM" id="Phobius"/>
    </source>
</evidence>
<keyword evidence="2" id="KW-0812">Transmembrane</keyword>
<evidence type="ECO:0000256" key="1">
    <source>
        <dbReference type="SAM" id="MobiDB-lite"/>
    </source>
</evidence>
<dbReference type="PANTHER" id="PTHR38409:SF1">
    <property type="entry name" value="MITOCHONDRIAL ADAPTER PROTEIN MCP1"/>
    <property type="match status" value="1"/>
</dbReference>
<dbReference type="Pfam" id="PF07950">
    <property type="entry name" value="MCP1_TM"/>
    <property type="match status" value="1"/>
</dbReference>
<dbReference type="GO" id="GO:0007005">
    <property type="term" value="P:mitochondrion organization"/>
    <property type="evidence" value="ECO:0007669"/>
    <property type="project" value="TreeGrafter"/>
</dbReference>
<dbReference type="GeneID" id="27331441"/>
<accession>A0A0D1ZWV0</accession>
<dbReference type="EMBL" id="KN847494">
    <property type="protein sequence ID" value="KIW17167.1"/>
    <property type="molecule type" value="Genomic_DNA"/>
</dbReference>
<dbReference type="RefSeq" id="XP_016237383.1">
    <property type="nucleotide sequence ID" value="XM_016378706.1"/>
</dbReference>
<gene>
    <name evidence="4" type="ORF">PV08_04358</name>
</gene>
<reference evidence="4 5" key="1">
    <citation type="submission" date="2015-01" db="EMBL/GenBank/DDBJ databases">
        <title>The Genome Sequence of Exophiala spinifera CBS89968.</title>
        <authorList>
            <consortium name="The Broad Institute Genomics Platform"/>
            <person name="Cuomo C."/>
            <person name="de Hoog S."/>
            <person name="Gorbushina A."/>
            <person name="Stielow B."/>
            <person name="Teixiera M."/>
            <person name="Abouelleil A."/>
            <person name="Chapman S.B."/>
            <person name="Priest M."/>
            <person name="Young S.K."/>
            <person name="Wortman J."/>
            <person name="Nusbaum C."/>
            <person name="Birren B."/>
        </authorList>
    </citation>
    <scope>NUCLEOTIDE SEQUENCE [LARGE SCALE GENOMIC DNA]</scope>
    <source>
        <strain evidence="4 5">CBS 89968</strain>
    </source>
</reference>
<keyword evidence="2" id="KW-0472">Membrane</keyword>
<feature type="transmembrane region" description="Helical" evidence="2">
    <location>
        <begin position="173"/>
        <end position="196"/>
    </location>
</feature>
<evidence type="ECO:0000313" key="4">
    <source>
        <dbReference type="EMBL" id="KIW17167.1"/>
    </source>
</evidence>
<protein>
    <recommendedName>
        <fullName evidence="3">Mitochondrial adapter protein MCP1 transmembrane domain-containing protein</fullName>
    </recommendedName>
</protein>
<dbReference type="GO" id="GO:0055088">
    <property type="term" value="P:lipid homeostasis"/>
    <property type="evidence" value="ECO:0007669"/>
    <property type="project" value="InterPro"/>
</dbReference>
<sequence>MASDLPPLTTSDTRASSISAIPMHEVEPSPVDVDDDDPNALLPAPATAPSSSSSSKLWSFSSTTNFLGLTPSRMLHILSATQKYSTLPPTIYLAMHYANTALIPLATRSAIQSDRYLLLTRPYYQSFPLEPLLIFAPIITHVLSGVALRLYRRRLTAKRHGAETHAQRKTIRYAPLSTTSAAGYALYPMFVAHVAMQRVVPNKVEGSSAGVGLRFFAHGVAQDPWFANTFYAVFVAVASWHFVTGAAKYLRLSREYVTEGGESGAVRRKWRTRIVNGVAAAVASLWIAGGLGVVGRAGPGVGWEAKNWDRIYAAVPLLGRLFR</sequence>
<evidence type="ECO:0000259" key="3">
    <source>
        <dbReference type="Pfam" id="PF07950"/>
    </source>
</evidence>
<dbReference type="InterPro" id="IPR012472">
    <property type="entry name" value="MCP1_TM"/>
</dbReference>
<dbReference type="PANTHER" id="PTHR38409">
    <property type="entry name" value="MDM10-COMPLEMENTING PROTEIN 1"/>
    <property type="match status" value="1"/>
</dbReference>
<feature type="region of interest" description="Disordered" evidence="1">
    <location>
        <begin position="1"/>
        <end position="57"/>
    </location>
</feature>
<dbReference type="AlphaFoldDB" id="A0A0D1ZWV0"/>
<dbReference type="OrthoDB" id="10259513at2759"/>
<feature type="transmembrane region" description="Helical" evidence="2">
    <location>
        <begin position="131"/>
        <end position="152"/>
    </location>
</feature>
<dbReference type="SUPFAM" id="SSF81343">
    <property type="entry name" value="Fumarate reductase respiratory complex transmembrane subunits"/>
    <property type="match status" value="1"/>
</dbReference>
<feature type="transmembrane region" description="Helical" evidence="2">
    <location>
        <begin position="274"/>
        <end position="294"/>
    </location>
</feature>
<dbReference type="Proteomes" id="UP000053328">
    <property type="component" value="Unassembled WGS sequence"/>
</dbReference>
<keyword evidence="5" id="KW-1185">Reference proteome</keyword>
<keyword evidence="2" id="KW-1133">Transmembrane helix</keyword>
<dbReference type="VEuPathDB" id="FungiDB:PV08_04358"/>
<dbReference type="InterPro" id="IPR039960">
    <property type="entry name" value="MCP1"/>
</dbReference>
<name>A0A0D1ZWV0_9EURO</name>
<proteinExistence type="predicted"/>
<feature type="compositionally biased region" description="Polar residues" evidence="1">
    <location>
        <begin position="8"/>
        <end position="19"/>
    </location>
</feature>
<evidence type="ECO:0000313" key="5">
    <source>
        <dbReference type="Proteomes" id="UP000053328"/>
    </source>
</evidence>
<dbReference type="GO" id="GO:0005741">
    <property type="term" value="C:mitochondrial outer membrane"/>
    <property type="evidence" value="ECO:0007669"/>
    <property type="project" value="TreeGrafter"/>
</dbReference>